<evidence type="ECO:0008006" key="3">
    <source>
        <dbReference type="Google" id="ProtNLM"/>
    </source>
</evidence>
<evidence type="ECO:0000313" key="1">
    <source>
        <dbReference type="EMBL" id="GGN82589.1"/>
    </source>
</evidence>
<dbReference type="Proteomes" id="UP000626982">
    <property type="component" value="Unassembled WGS sequence"/>
</dbReference>
<name>A0ABQ2KG97_9MICO</name>
<proteinExistence type="predicted"/>
<dbReference type="InterPro" id="IPR029058">
    <property type="entry name" value="AB_hydrolase_fold"/>
</dbReference>
<gene>
    <name evidence="1" type="ORF">GCM10010968_12540</name>
</gene>
<comment type="caution">
    <text evidence="1">The sequence shown here is derived from an EMBL/GenBank/DDBJ whole genome shotgun (WGS) entry which is preliminary data.</text>
</comment>
<dbReference type="Gene3D" id="3.40.50.1820">
    <property type="entry name" value="alpha/beta hydrolase"/>
    <property type="match status" value="1"/>
</dbReference>
<dbReference type="EMBL" id="BMLM01000001">
    <property type="protein sequence ID" value="GGN82589.1"/>
    <property type="molecule type" value="Genomic_DNA"/>
</dbReference>
<accession>A0ABQ2KG97</accession>
<evidence type="ECO:0000313" key="2">
    <source>
        <dbReference type="Proteomes" id="UP000626982"/>
    </source>
</evidence>
<keyword evidence="2" id="KW-1185">Reference proteome</keyword>
<dbReference type="SUPFAM" id="SSF53474">
    <property type="entry name" value="alpha/beta-Hydrolases"/>
    <property type="match status" value="1"/>
</dbReference>
<sequence length="213" mass="21684">MALVLVHGAGRSGAAAWPAALLDGTVALDLADLPTALERAEAVAVAVGPGDVVVAHSLGGVAAVLALPMLASPPAALVLCEPALFDLARGAAAVEAHVAAMDAAHGALPSLQAFWARARPALLGGPFDEDRWEDERALASLLTRTERPWGHGIDAGMLRGVPTTVVTGGWNAEYEAIAAALVRAGARHEVLEGSGHRPQDDARFLAILAAAAE</sequence>
<organism evidence="1 2">
    <name type="scientific">Agrococcus terreus</name>
    <dbReference type="NCBI Taxonomy" id="574649"/>
    <lineage>
        <taxon>Bacteria</taxon>
        <taxon>Bacillati</taxon>
        <taxon>Actinomycetota</taxon>
        <taxon>Actinomycetes</taxon>
        <taxon>Micrococcales</taxon>
        <taxon>Microbacteriaceae</taxon>
        <taxon>Agrococcus</taxon>
    </lineage>
</organism>
<reference evidence="2" key="1">
    <citation type="journal article" date="2019" name="Int. J. Syst. Evol. Microbiol.">
        <title>The Global Catalogue of Microorganisms (GCM) 10K type strain sequencing project: providing services to taxonomists for standard genome sequencing and annotation.</title>
        <authorList>
            <consortium name="The Broad Institute Genomics Platform"/>
            <consortium name="The Broad Institute Genome Sequencing Center for Infectious Disease"/>
            <person name="Wu L."/>
            <person name="Ma J."/>
        </authorList>
    </citation>
    <scope>NUCLEOTIDE SEQUENCE [LARGE SCALE GENOMIC DNA]</scope>
    <source>
        <strain evidence="2">CGMCC 1.6960</strain>
    </source>
</reference>
<protein>
    <recommendedName>
        <fullName evidence="3">Alpha/beta hydrolase family protein</fullName>
    </recommendedName>
</protein>
<dbReference type="RefSeq" id="WP_188717167.1">
    <property type="nucleotide sequence ID" value="NZ_BAABBD010000002.1"/>
</dbReference>